<protein>
    <submittedName>
        <fullName evidence="2">Uncharacterized protein</fullName>
    </submittedName>
</protein>
<proteinExistence type="predicted"/>
<accession>A0AAQ4DZM7</accession>
<dbReference type="Proteomes" id="UP001321473">
    <property type="component" value="Unassembled WGS sequence"/>
</dbReference>
<gene>
    <name evidence="2" type="ORF">V5799_005303</name>
</gene>
<dbReference type="AlphaFoldDB" id="A0AAQ4DZM7"/>
<evidence type="ECO:0000256" key="1">
    <source>
        <dbReference type="SAM" id="MobiDB-lite"/>
    </source>
</evidence>
<reference evidence="2 3" key="1">
    <citation type="journal article" date="2023" name="Arcadia Sci">
        <title>De novo assembly of a long-read Amblyomma americanum tick genome.</title>
        <authorList>
            <person name="Chou S."/>
            <person name="Poskanzer K.E."/>
            <person name="Rollins M."/>
            <person name="Thuy-Boun P.S."/>
        </authorList>
    </citation>
    <scope>NUCLEOTIDE SEQUENCE [LARGE SCALE GENOMIC DNA]</scope>
    <source>
        <strain evidence="2">F_SG_1</strain>
        <tissue evidence="2">Salivary glands</tissue>
    </source>
</reference>
<evidence type="ECO:0000313" key="2">
    <source>
        <dbReference type="EMBL" id="KAK8767917.1"/>
    </source>
</evidence>
<organism evidence="2 3">
    <name type="scientific">Amblyomma americanum</name>
    <name type="common">Lone star tick</name>
    <dbReference type="NCBI Taxonomy" id="6943"/>
    <lineage>
        <taxon>Eukaryota</taxon>
        <taxon>Metazoa</taxon>
        <taxon>Ecdysozoa</taxon>
        <taxon>Arthropoda</taxon>
        <taxon>Chelicerata</taxon>
        <taxon>Arachnida</taxon>
        <taxon>Acari</taxon>
        <taxon>Parasitiformes</taxon>
        <taxon>Ixodida</taxon>
        <taxon>Ixodoidea</taxon>
        <taxon>Ixodidae</taxon>
        <taxon>Amblyomminae</taxon>
        <taxon>Amblyomma</taxon>
    </lineage>
</organism>
<comment type="caution">
    <text evidence="2">The sequence shown here is derived from an EMBL/GenBank/DDBJ whole genome shotgun (WGS) entry which is preliminary data.</text>
</comment>
<feature type="region of interest" description="Disordered" evidence="1">
    <location>
        <begin position="71"/>
        <end position="96"/>
    </location>
</feature>
<feature type="region of interest" description="Disordered" evidence="1">
    <location>
        <begin position="1"/>
        <end position="48"/>
    </location>
</feature>
<keyword evidence="3" id="KW-1185">Reference proteome</keyword>
<evidence type="ECO:0000313" key="3">
    <source>
        <dbReference type="Proteomes" id="UP001321473"/>
    </source>
</evidence>
<name>A0AAQ4DZM7_AMBAM</name>
<sequence>MEKRKVLRPSRYLSDDKGLTPPSSFPRPSSSTANDNVLPLVADEDEDPEMLSETYPMLGVTSKLITNNQLSQEQGLPLPASQGAVEHGSRRKLMPPEDSRTFWERWSKCNVIN</sequence>
<dbReference type="EMBL" id="JARKHS020024758">
    <property type="protein sequence ID" value="KAK8767917.1"/>
    <property type="molecule type" value="Genomic_DNA"/>
</dbReference>